<sequence length="700" mass="77518">MKESKEVVYEQLFKKVESEPNLVEYGLAVKLNDLSDLELNWILVRACEEQELRIIKFFARCSKRITDALPEKVKTAIHVAARLNLPVSFDLLTEIYDKQINYVDPADGDFSHFQAACKMGHAGLAESLLTRGLYEDVNSILGVMLKSKPNARVLDLLLGSGARPNLADANGTTLLSSYCRQFCSSTRATEADKAVYLDMVRIFIRYQASVNHMNNEGVSPVQNLYRHGILAADLQLEVLKLLIQAGADVNYRSNSGESLLHYVLRRRYLAKCRQGVRSAQAHARGLSGAGAARARPPRRRQRQGLQRRDAAEPGRVHLQSGRGAGAAQARRRPAHGHLRGWLSGSGQRVPEESRDDAEPAGDRGAAEAAQIRDGGEARGLGVEVPARLPTLDGALQRGLRHSSSVERVDNTQPLLDTDDLRQRGRPGDRRPQQPPQGRRVRQAVHERARQGRHDRDHAESRGDQRRQLEQRGRARPDDGGQSLEVRNLEDPGLGDPRGDQASQKDDDQPVGLAAGPVQLRAGQGLSAARGDEVGGAAARRLRGEILAGVHGDGADDQGLHLQGPGEEVLRQLEARGGREGAQRRVLLRYFTKLNELQRIMTNVPRFDSKILIIKFIRFRSLLYVADISSWKQSGLPGLIVSFAPAIADVVSDNGEDLASVYRQLGRTWLARKVIESSYLLNRRRRSAPLYTSFFPDNQPQ</sequence>
<evidence type="ECO:0000256" key="2">
    <source>
        <dbReference type="ARBA" id="ARBA00023043"/>
    </source>
</evidence>
<feature type="compositionally biased region" description="Basic and acidic residues" evidence="4">
    <location>
        <begin position="418"/>
        <end position="431"/>
    </location>
</feature>
<dbReference type="Proteomes" id="UP000479190">
    <property type="component" value="Unassembled WGS sequence"/>
</dbReference>
<name>A0A6H5IGD6_9HYME</name>
<feature type="compositionally biased region" description="Basic and acidic residues" evidence="4">
    <location>
        <begin position="496"/>
        <end position="507"/>
    </location>
</feature>
<feature type="compositionally biased region" description="Basic and acidic residues" evidence="4">
    <location>
        <begin position="306"/>
        <end position="315"/>
    </location>
</feature>
<evidence type="ECO:0000256" key="3">
    <source>
        <dbReference type="PROSITE-ProRule" id="PRU00023"/>
    </source>
</evidence>
<gene>
    <name evidence="5" type="ORF">TBRA_LOCUS7966</name>
</gene>
<dbReference type="Pfam" id="PF13637">
    <property type="entry name" value="Ank_4"/>
    <property type="match status" value="1"/>
</dbReference>
<feature type="compositionally biased region" description="Basic and acidic residues" evidence="4">
    <location>
        <begin position="443"/>
        <end position="478"/>
    </location>
</feature>
<evidence type="ECO:0000313" key="5">
    <source>
        <dbReference type="EMBL" id="CAB0036084.1"/>
    </source>
</evidence>
<dbReference type="EMBL" id="CADCXV010000806">
    <property type="protein sequence ID" value="CAB0036084.1"/>
    <property type="molecule type" value="Genomic_DNA"/>
</dbReference>
<evidence type="ECO:0000256" key="4">
    <source>
        <dbReference type="SAM" id="MobiDB-lite"/>
    </source>
</evidence>
<evidence type="ECO:0000313" key="6">
    <source>
        <dbReference type="Proteomes" id="UP000479190"/>
    </source>
</evidence>
<keyword evidence="1" id="KW-0677">Repeat</keyword>
<feature type="compositionally biased region" description="Low complexity" evidence="4">
    <location>
        <begin position="283"/>
        <end position="294"/>
    </location>
</feature>
<proteinExistence type="predicted"/>
<dbReference type="SUPFAM" id="SSF48403">
    <property type="entry name" value="Ankyrin repeat"/>
    <property type="match status" value="1"/>
</dbReference>
<dbReference type="InterPro" id="IPR002110">
    <property type="entry name" value="Ankyrin_rpt"/>
</dbReference>
<organism evidence="5 6">
    <name type="scientific">Trichogramma brassicae</name>
    <dbReference type="NCBI Taxonomy" id="86971"/>
    <lineage>
        <taxon>Eukaryota</taxon>
        <taxon>Metazoa</taxon>
        <taxon>Ecdysozoa</taxon>
        <taxon>Arthropoda</taxon>
        <taxon>Hexapoda</taxon>
        <taxon>Insecta</taxon>
        <taxon>Pterygota</taxon>
        <taxon>Neoptera</taxon>
        <taxon>Endopterygota</taxon>
        <taxon>Hymenoptera</taxon>
        <taxon>Apocrita</taxon>
        <taxon>Proctotrupomorpha</taxon>
        <taxon>Chalcidoidea</taxon>
        <taxon>Trichogrammatidae</taxon>
        <taxon>Trichogramma</taxon>
    </lineage>
</organism>
<feature type="region of interest" description="Disordered" evidence="4">
    <location>
        <begin position="281"/>
        <end position="378"/>
    </location>
</feature>
<dbReference type="SMART" id="SM00248">
    <property type="entry name" value="ANK"/>
    <property type="match status" value="4"/>
</dbReference>
<dbReference type="OrthoDB" id="341259at2759"/>
<keyword evidence="6" id="KW-1185">Reference proteome</keyword>
<dbReference type="Gene3D" id="1.25.40.20">
    <property type="entry name" value="Ankyrin repeat-containing domain"/>
    <property type="match status" value="1"/>
</dbReference>
<reference evidence="5 6" key="1">
    <citation type="submission" date="2020-02" db="EMBL/GenBank/DDBJ databases">
        <authorList>
            <person name="Ferguson B K."/>
        </authorList>
    </citation>
    <scope>NUCLEOTIDE SEQUENCE [LARGE SCALE GENOMIC DNA]</scope>
</reference>
<protein>
    <submittedName>
        <fullName evidence="5">Uncharacterized protein</fullName>
    </submittedName>
</protein>
<feature type="compositionally biased region" description="Basic and acidic residues" evidence="4">
    <location>
        <begin position="349"/>
        <end position="365"/>
    </location>
</feature>
<feature type="repeat" description="ANK" evidence="3">
    <location>
        <begin position="216"/>
        <end position="254"/>
    </location>
</feature>
<dbReference type="PANTHER" id="PTHR24198:SF165">
    <property type="entry name" value="ANKYRIN REPEAT-CONTAINING PROTEIN-RELATED"/>
    <property type="match status" value="1"/>
</dbReference>
<dbReference type="AlphaFoldDB" id="A0A6H5IGD6"/>
<dbReference type="PANTHER" id="PTHR24198">
    <property type="entry name" value="ANKYRIN REPEAT AND PROTEIN KINASE DOMAIN-CONTAINING PROTEIN"/>
    <property type="match status" value="1"/>
</dbReference>
<accession>A0A6H5IGD6</accession>
<dbReference type="InterPro" id="IPR036770">
    <property type="entry name" value="Ankyrin_rpt-contain_sf"/>
</dbReference>
<evidence type="ECO:0000256" key="1">
    <source>
        <dbReference type="ARBA" id="ARBA00022737"/>
    </source>
</evidence>
<feature type="compositionally biased region" description="Basic residues" evidence="4">
    <location>
        <begin position="329"/>
        <end position="338"/>
    </location>
</feature>
<feature type="region of interest" description="Disordered" evidence="4">
    <location>
        <begin position="398"/>
        <end position="512"/>
    </location>
</feature>
<dbReference type="PROSITE" id="PS50088">
    <property type="entry name" value="ANK_REPEAT"/>
    <property type="match status" value="1"/>
</dbReference>
<keyword evidence="2 3" id="KW-0040">ANK repeat</keyword>